<dbReference type="GO" id="GO:0055085">
    <property type="term" value="P:transmembrane transport"/>
    <property type="evidence" value="ECO:0007669"/>
    <property type="project" value="InterPro"/>
</dbReference>
<keyword evidence="13" id="KW-1185">Reference proteome</keyword>
<keyword evidence="6" id="KW-0812">Transmembrane</keyword>
<dbReference type="Gene3D" id="3.30.1150.10">
    <property type="match status" value="1"/>
</dbReference>
<dbReference type="PROSITE" id="PS52015">
    <property type="entry name" value="TONB_CTD"/>
    <property type="match status" value="1"/>
</dbReference>
<keyword evidence="9" id="KW-0472">Membrane</keyword>
<feature type="domain" description="TonB C-terminal" evidence="11">
    <location>
        <begin position="118"/>
        <end position="215"/>
    </location>
</feature>
<evidence type="ECO:0000256" key="7">
    <source>
        <dbReference type="ARBA" id="ARBA00022927"/>
    </source>
</evidence>
<feature type="compositionally biased region" description="Polar residues" evidence="10">
    <location>
        <begin position="20"/>
        <end position="35"/>
    </location>
</feature>
<evidence type="ECO:0000313" key="12">
    <source>
        <dbReference type="EMBL" id="TDK31087.1"/>
    </source>
</evidence>
<dbReference type="NCBIfam" id="TIGR01352">
    <property type="entry name" value="tonB_Cterm"/>
    <property type="match status" value="1"/>
</dbReference>
<dbReference type="OrthoDB" id="1628901at2"/>
<dbReference type="EMBL" id="SMTG01000004">
    <property type="protein sequence ID" value="TDK31087.1"/>
    <property type="molecule type" value="Genomic_DNA"/>
</dbReference>
<keyword evidence="3" id="KW-0813">Transport</keyword>
<dbReference type="SUPFAM" id="SSF74653">
    <property type="entry name" value="TolA/TonB C-terminal domain"/>
    <property type="match status" value="1"/>
</dbReference>
<reference evidence="12 13" key="1">
    <citation type="submission" date="2019-03" db="EMBL/GenBank/DDBJ databases">
        <title>Luteimonas zhaokaii sp.nov., isolated from the rectal contents of Plateau pika in Yushu, Qinghai Province, China.</title>
        <authorList>
            <person name="Zhang G."/>
        </authorList>
    </citation>
    <scope>NUCLEOTIDE SEQUENCE [LARGE SCALE GENOMIC DNA]</scope>
    <source>
        <strain evidence="12 13">THG-MD21</strain>
    </source>
</reference>
<protein>
    <submittedName>
        <fullName evidence="12">Energy transducer TonB</fullName>
    </submittedName>
</protein>
<dbReference type="AlphaFoldDB" id="A0A4R5U9A9"/>
<dbReference type="GO" id="GO:0031992">
    <property type="term" value="F:energy transducer activity"/>
    <property type="evidence" value="ECO:0007669"/>
    <property type="project" value="TreeGrafter"/>
</dbReference>
<dbReference type="GO" id="GO:0098797">
    <property type="term" value="C:plasma membrane protein complex"/>
    <property type="evidence" value="ECO:0007669"/>
    <property type="project" value="TreeGrafter"/>
</dbReference>
<comment type="similarity">
    <text evidence="2">Belongs to the TonB family.</text>
</comment>
<evidence type="ECO:0000256" key="8">
    <source>
        <dbReference type="ARBA" id="ARBA00022989"/>
    </source>
</evidence>
<evidence type="ECO:0000259" key="11">
    <source>
        <dbReference type="PROSITE" id="PS52015"/>
    </source>
</evidence>
<evidence type="ECO:0000256" key="2">
    <source>
        <dbReference type="ARBA" id="ARBA00006555"/>
    </source>
</evidence>
<keyword evidence="4" id="KW-1003">Cell membrane</keyword>
<dbReference type="InterPro" id="IPR051045">
    <property type="entry name" value="TonB-dependent_transducer"/>
</dbReference>
<accession>A0A4R5U9A9</accession>
<proteinExistence type="inferred from homology"/>
<evidence type="ECO:0000256" key="1">
    <source>
        <dbReference type="ARBA" id="ARBA00004383"/>
    </source>
</evidence>
<evidence type="ECO:0000256" key="4">
    <source>
        <dbReference type="ARBA" id="ARBA00022475"/>
    </source>
</evidence>
<evidence type="ECO:0000256" key="9">
    <source>
        <dbReference type="ARBA" id="ARBA00023136"/>
    </source>
</evidence>
<gene>
    <name evidence="12" type="ORF">E2F49_11580</name>
</gene>
<dbReference type="PANTHER" id="PTHR33446:SF2">
    <property type="entry name" value="PROTEIN TONB"/>
    <property type="match status" value="1"/>
</dbReference>
<dbReference type="InterPro" id="IPR006260">
    <property type="entry name" value="TonB/TolA_C"/>
</dbReference>
<feature type="compositionally biased region" description="Polar residues" evidence="10">
    <location>
        <begin position="56"/>
        <end position="75"/>
    </location>
</feature>
<evidence type="ECO:0000256" key="5">
    <source>
        <dbReference type="ARBA" id="ARBA00022519"/>
    </source>
</evidence>
<keyword evidence="5" id="KW-0997">Cell inner membrane</keyword>
<dbReference type="PANTHER" id="PTHR33446">
    <property type="entry name" value="PROTEIN TONB-RELATED"/>
    <property type="match status" value="1"/>
</dbReference>
<keyword evidence="7" id="KW-0653">Protein transport</keyword>
<evidence type="ECO:0000256" key="6">
    <source>
        <dbReference type="ARBA" id="ARBA00022692"/>
    </source>
</evidence>
<dbReference type="Pfam" id="PF03544">
    <property type="entry name" value="TonB_C"/>
    <property type="match status" value="1"/>
</dbReference>
<keyword evidence="8" id="KW-1133">Transmembrane helix</keyword>
<sequence>MNNAKLFSESVYAACRNQQAVTTDGSGSSASTYPATATDESDDRTGDDTTAARSPVTGSQVPGQNSANQIASSNHEAQREHRARIESINAAAEDAARAELLAEEEAEAASRCTATLGQPDREPQIVEVVSPRYPPAAARAGVSGKVEVELEYDGDGQVSGVAVVGSSRNRDLDRAAAEAARKWKVDPGLVGGCPRKSGTMRTTLTFDLPESTDAG</sequence>
<organism evidence="12 13">
    <name type="scientific">Luteimonas terrae</name>
    <dbReference type="NCBI Taxonomy" id="1530191"/>
    <lineage>
        <taxon>Bacteria</taxon>
        <taxon>Pseudomonadati</taxon>
        <taxon>Pseudomonadota</taxon>
        <taxon>Gammaproteobacteria</taxon>
        <taxon>Lysobacterales</taxon>
        <taxon>Lysobacteraceae</taxon>
        <taxon>Luteimonas</taxon>
    </lineage>
</organism>
<evidence type="ECO:0000256" key="3">
    <source>
        <dbReference type="ARBA" id="ARBA00022448"/>
    </source>
</evidence>
<dbReference type="GO" id="GO:0015031">
    <property type="term" value="P:protein transport"/>
    <property type="evidence" value="ECO:0007669"/>
    <property type="project" value="UniProtKB-KW"/>
</dbReference>
<evidence type="ECO:0000313" key="13">
    <source>
        <dbReference type="Proteomes" id="UP000295543"/>
    </source>
</evidence>
<dbReference type="InterPro" id="IPR037682">
    <property type="entry name" value="TonB_C"/>
</dbReference>
<evidence type="ECO:0000256" key="10">
    <source>
        <dbReference type="SAM" id="MobiDB-lite"/>
    </source>
</evidence>
<name>A0A4R5U9A9_9GAMM</name>
<comment type="caution">
    <text evidence="12">The sequence shown here is derived from an EMBL/GenBank/DDBJ whole genome shotgun (WGS) entry which is preliminary data.</text>
</comment>
<feature type="region of interest" description="Disordered" evidence="10">
    <location>
        <begin position="20"/>
        <end position="81"/>
    </location>
</feature>
<dbReference type="Proteomes" id="UP000295543">
    <property type="component" value="Unassembled WGS sequence"/>
</dbReference>
<comment type="subcellular location">
    <subcellularLocation>
        <location evidence="1">Cell inner membrane</location>
        <topology evidence="1">Single-pass membrane protein</topology>
        <orientation evidence="1">Periplasmic side</orientation>
    </subcellularLocation>
</comment>